<dbReference type="EMBL" id="SJJZ01000002">
    <property type="protein sequence ID" value="TCC07830.1"/>
    <property type="molecule type" value="Genomic_DNA"/>
</dbReference>
<dbReference type="Proteomes" id="UP000292346">
    <property type="component" value="Unassembled WGS sequence"/>
</dbReference>
<sequence>MSDRPVLESAAGSRGENLRVCYSAALHNLLDINTIAGAAAGTAYLRAGGGYSDPWTRDAAINSWHAASLLSPEVAKHTLQKVCTDGLISQDNQWWDQIIWIIGARHHHLVTGDAGFAAEAFRVGAASLDILRRDRFDTRTGLYRGPALMQDGIAGYPEPPYQPDNPSSFVLDHPDSRDIRCLSTNAVYVGALDCLEQLAAEAGAEPEPYADQRAELVAAINEHLWSDGVGSYGYFLGPDGLDLHQETAGLALVIEFGIAGAERVAGIVEGIHREPYGVVNVWPHFARFGSERPGRHNAICWPMVMGLWGYSAAAAQHAAEFGRTLDDLVQLFRSSGDELFEVYNATTGEVDGGWQVGRQWESLPHQTWSATALLRLVHEGLFGLSFGADGITIRPTVPTPYAGEWSLRSLRYRAATLDVTLRGEGTRVRSVHLDGQATAAPFVPATLVGHHDVEVVVG</sequence>
<dbReference type="InterPro" id="IPR054491">
    <property type="entry name" value="MGH1-like_GH"/>
</dbReference>
<accession>A0A4R0HEN1</accession>
<dbReference type="Pfam" id="PF22422">
    <property type="entry name" value="MGH1-like_GH"/>
    <property type="match status" value="1"/>
</dbReference>
<dbReference type="Gene3D" id="1.50.10.10">
    <property type="match status" value="1"/>
</dbReference>
<gene>
    <name evidence="2" type="ORF">E0H45_17950</name>
</gene>
<proteinExistence type="predicted"/>
<dbReference type="InterPro" id="IPR008928">
    <property type="entry name" value="6-hairpin_glycosidase_sf"/>
</dbReference>
<dbReference type="InterPro" id="IPR012341">
    <property type="entry name" value="6hp_glycosidase-like_sf"/>
</dbReference>
<evidence type="ECO:0000313" key="3">
    <source>
        <dbReference type="Proteomes" id="UP000292346"/>
    </source>
</evidence>
<dbReference type="OrthoDB" id="176168at2"/>
<reference evidence="2 3" key="1">
    <citation type="submission" date="2019-02" db="EMBL/GenBank/DDBJ databases">
        <title>Kribbella capetownensis sp. nov. and Kribbella speibonae sp. nov., isolated from soil.</title>
        <authorList>
            <person name="Curtis S.M."/>
            <person name="Norton I."/>
            <person name="Everest G.J."/>
            <person name="Meyers P.R."/>
        </authorList>
    </citation>
    <scope>NUCLEOTIDE SEQUENCE [LARGE SCALE GENOMIC DNA]</scope>
    <source>
        <strain evidence="2 3">KCTC 29219</strain>
    </source>
</reference>
<dbReference type="SUPFAM" id="SSF48208">
    <property type="entry name" value="Six-hairpin glycosidases"/>
    <property type="match status" value="1"/>
</dbReference>
<dbReference type="AlphaFoldDB" id="A0A4R0HEN1"/>
<organism evidence="2 3">
    <name type="scientific">Kribbella soli</name>
    <dbReference type="NCBI Taxonomy" id="1124743"/>
    <lineage>
        <taxon>Bacteria</taxon>
        <taxon>Bacillati</taxon>
        <taxon>Actinomycetota</taxon>
        <taxon>Actinomycetes</taxon>
        <taxon>Propionibacteriales</taxon>
        <taxon>Kribbellaceae</taxon>
        <taxon>Kribbella</taxon>
    </lineage>
</organism>
<dbReference type="GO" id="GO:0005975">
    <property type="term" value="P:carbohydrate metabolic process"/>
    <property type="evidence" value="ECO:0007669"/>
    <property type="project" value="InterPro"/>
</dbReference>
<keyword evidence="3" id="KW-1185">Reference proteome</keyword>
<name>A0A4R0HEN1_9ACTN</name>
<dbReference type="Gene3D" id="2.60.420.10">
    <property type="entry name" value="Maltose phosphorylase, domain 3"/>
    <property type="match status" value="1"/>
</dbReference>
<evidence type="ECO:0000313" key="2">
    <source>
        <dbReference type="EMBL" id="TCC07830.1"/>
    </source>
</evidence>
<comment type="caution">
    <text evidence="2">The sequence shown here is derived from an EMBL/GenBank/DDBJ whole genome shotgun (WGS) entry which is preliminary data.</text>
</comment>
<feature type="domain" description="Mannosylglycerate hydrolase MGH1-like glycoside hydrolase" evidence="1">
    <location>
        <begin position="102"/>
        <end position="369"/>
    </location>
</feature>
<dbReference type="RefSeq" id="WP_131338682.1">
    <property type="nucleotide sequence ID" value="NZ_SJJZ01000002.1"/>
</dbReference>
<protein>
    <recommendedName>
        <fullName evidence="1">Mannosylglycerate hydrolase MGH1-like glycoside hydrolase domain-containing protein</fullName>
    </recommendedName>
</protein>
<evidence type="ECO:0000259" key="1">
    <source>
        <dbReference type="Pfam" id="PF22422"/>
    </source>
</evidence>